<accession>A0ABR2J0I6</accession>
<dbReference type="Proteomes" id="UP001470230">
    <property type="component" value="Unassembled WGS sequence"/>
</dbReference>
<evidence type="ECO:0000313" key="2">
    <source>
        <dbReference type="Proteomes" id="UP001470230"/>
    </source>
</evidence>
<proteinExistence type="predicted"/>
<comment type="caution">
    <text evidence="1">The sequence shown here is derived from an EMBL/GenBank/DDBJ whole genome shotgun (WGS) entry which is preliminary data.</text>
</comment>
<dbReference type="PANTHER" id="PTHR47457">
    <property type="entry name" value="OS05G0345500 PROTEIN"/>
    <property type="match status" value="1"/>
</dbReference>
<protein>
    <submittedName>
        <fullName evidence="1">E3 ubiquitin-protein ligase HTD1</fullName>
    </submittedName>
</protein>
<name>A0ABR2J0I6_9EUKA</name>
<dbReference type="SUPFAM" id="SSF49785">
    <property type="entry name" value="Galactose-binding domain-like"/>
    <property type="match status" value="1"/>
</dbReference>
<dbReference type="EMBL" id="JAPFFF010000013">
    <property type="protein sequence ID" value="KAK8871422.1"/>
    <property type="molecule type" value="Genomic_DNA"/>
</dbReference>
<dbReference type="Gene3D" id="2.60.120.260">
    <property type="entry name" value="Galactose-binding domain-like"/>
    <property type="match status" value="1"/>
</dbReference>
<gene>
    <name evidence="1" type="ORF">M9Y10_007150</name>
</gene>
<sequence length="434" mass="51043">MTNSIRLQAESVLQIPFQNYEKDFTFVVNSERFDTSTFAADILSSKISKIHINEPTIKEFSIDTQTKGDFNKFLNLLNFEIAEFSDQDIPFFTEVIDILEIDKIDIRLTQESDPTIDNIFDHIKIHQLHPRIYSKQLESDILFFSSHFHELKDKLEREIDEGRLFIDDSIIEKVLSAQTLQLESEEELLDFVNKVYMKDAKYSSLYEHVEFTNVGTEGMKSFTEIFDFNDMTNSTWKSIVYRLEEPIKTTTKMSKREYMKSRCLVEIENKTNEFDGILNYLQTNGNIKDEINITYSSKNNGDPFCLLQYDNKQNYFITQNKPNSWICFEFKKHEVIPTGYIIRSFYAENDHHPKTWKLEGSNDMDSWVTLDSQANNESLRGGSRVHLFPISNEEHKDKPFKYLRIQQTGPNWHNNSGSYHHLLMNSIEFYGKII</sequence>
<keyword evidence="2" id="KW-1185">Reference proteome</keyword>
<dbReference type="PANTHER" id="PTHR47457:SF1">
    <property type="entry name" value="BTB DOMAIN-CONTAINING PROTEIN-RELATED"/>
    <property type="match status" value="1"/>
</dbReference>
<dbReference type="InterPro" id="IPR008979">
    <property type="entry name" value="Galactose-bd-like_sf"/>
</dbReference>
<reference evidence="1 2" key="1">
    <citation type="submission" date="2024-04" db="EMBL/GenBank/DDBJ databases">
        <title>Tritrichomonas musculus Genome.</title>
        <authorList>
            <person name="Alves-Ferreira E."/>
            <person name="Grigg M."/>
            <person name="Lorenzi H."/>
            <person name="Galac M."/>
        </authorList>
    </citation>
    <scope>NUCLEOTIDE SEQUENCE [LARGE SCALE GENOMIC DNA]</scope>
    <source>
        <strain evidence="1 2">EAF2021</strain>
    </source>
</reference>
<evidence type="ECO:0000313" key="1">
    <source>
        <dbReference type="EMBL" id="KAK8871422.1"/>
    </source>
</evidence>
<organism evidence="1 2">
    <name type="scientific">Tritrichomonas musculus</name>
    <dbReference type="NCBI Taxonomy" id="1915356"/>
    <lineage>
        <taxon>Eukaryota</taxon>
        <taxon>Metamonada</taxon>
        <taxon>Parabasalia</taxon>
        <taxon>Tritrichomonadida</taxon>
        <taxon>Tritrichomonadidae</taxon>
        <taxon>Tritrichomonas</taxon>
    </lineage>
</organism>